<dbReference type="Gene3D" id="3.40.50.150">
    <property type="entry name" value="Vaccinia Virus protein VP39"/>
    <property type="match status" value="1"/>
</dbReference>
<sequence length="164" mass="17737">MPAGSRVVELGSGTGRDAFWLADQGFKVTGTDYSGAAVKLARARAKERRQAGSSWVGFRAVNFESDHNWLTRGARYAHEPGAKQVYARGLLDALSAGARLNLWRFCAMLGRSGGHTFLEHGVEGEFPRTPLDVDVLSEEIGARGGRIVEAVGSRLDIAWNGDHP</sequence>
<reference evidence="2 3" key="1">
    <citation type="submission" date="2018-10" db="EMBL/GenBank/DDBJ databases">
        <title>Marmoricola sp. 4Q3S-7 whole genome shotgun sequence.</title>
        <authorList>
            <person name="Li F."/>
        </authorList>
    </citation>
    <scope>NUCLEOTIDE SEQUENCE [LARGE SCALE GENOMIC DNA]</scope>
    <source>
        <strain evidence="2 3">4Q3S-7</strain>
    </source>
</reference>
<dbReference type="GO" id="GO:0032259">
    <property type="term" value="P:methylation"/>
    <property type="evidence" value="ECO:0007669"/>
    <property type="project" value="UniProtKB-KW"/>
</dbReference>
<protein>
    <submittedName>
        <fullName evidence="2">Class I SAM-dependent methyltransferase</fullName>
    </submittedName>
</protein>
<keyword evidence="2" id="KW-0489">Methyltransferase</keyword>
<evidence type="ECO:0000259" key="1">
    <source>
        <dbReference type="Pfam" id="PF13649"/>
    </source>
</evidence>
<comment type="caution">
    <text evidence="2">The sequence shown here is derived from an EMBL/GenBank/DDBJ whole genome shotgun (WGS) entry which is preliminary data.</text>
</comment>
<name>A0A3L8P7V0_9ACTN</name>
<accession>A0A3L8P7V0</accession>
<dbReference type="Pfam" id="PF13649">
    <property type="entry name" value="Methyltransf_25"/>
    <property type="match status" value="1"/>
</dbReference>
<dbReference type="GO" id="GO:0008168">
    <property type="term" value="F:methyltransferase activity"/>
    <property type="evidence" value="ECO:0007669"/>
    <property type="project" value="UniProtKB-KW"/>
</dbReference>
<dbReference type="InterPro" id="IPR029063">
    <property type="entry name" value="SAM-dependent_MTases_sf"/>
</dbReference>
<keyword evidence="2" id="KW-0808">Transferase</keyword>
<dbReference type="Proteomes" id="UP000281708">
    <property type="component" value="Unassembled WGS sequence"/>
</dbReference>
<dbReference type="InterPro" id="IPR041698">
    <property type="entry name" value="Methyltransf_25"/>
</dbReference>
<feature type="domain" description="Methyltransferase" evidence="1">
    <location>
        <begin position="7"/>
        <end position="49"/>
    </location>
</feature>
<dbReference type="AlphaFoldDB" id="A0A3L8P7V0"/>
<dbReference type="OrthoDB" id="9786503at2"/>
<gene>
    <name evidence="2" type="ORF">D9V37_02540</name>
</gene>
<evidence type="ECO:0000313" key="3">
    <source>
        <dbReference type="Proteomes" id="UP000281708"/>
    </source>
</evidence>
<dbReference type="SUPFAM" id="SSF53335">
    <property type="entry name" value="S-adenosyl-L-methionine-dependent methyltransferases"/>
    <property type="match status" value="1"/>
</dbReference>
<proteinExistence type="predicted"/>
<organism evidence="2 3">
    <name type="scientific">Nocardioides mangrovicus</name>
    <dbReference type="NCBI Taxonomy" id="2478913"/>
    <lineage>
        <taxon>Bacteria</taxon>
        <taxon>Bacillati</taxon>
        <taxon>Actinomycetota</taxon>
        <taxon>Actinomycetes</taxon>
        <taxon>Propionibacteriales</taxon>
        <taxon>Nocardioidaceae</taxon>
        <taxon>Nocardioides</taxon>
    </lineage>
</organism>
<dbReference type="EMBL" id="RDBE01000001">
    <property type="protein sequence ID" value="RLV51254.1"/>
    <property type="molecule type" value="Genomic_DNA"/>
</dbReference>
<evidence type="ECO:0000313" key="2">
    <source>
        <dbReference type="EMBL" id="RLV51254.1"/>
    </source>
</evidence>
<dbReference type="CDD" id="cd02440">
    <property type="entry name" value="AdoMet_MTases"/>
    <property type="match status" value="1"/>
</dbReference>
<keyword evidence="3" id="KW-1185">Reference proteome</keyword>